<evidence type="ECO:0000256" key="2">
    <source>
        <dbReference type="SAM" id="MobiDB-lite"/>
    </source>
</evidence>
<feature type="compositionally biased region" description="Polar residues" evidence="2">
    <location>
        <begin position="585"/>
        <end position="597"/>
    </location>
</feature>
<sequence length="607" mass="66835">MSGITVQLVFAFIGTRVPYFIPEATTAASSPARSPFGNASSVSFNAPAPSSLRADSTGTSPSLPCILTNQFTAHRLLSRLAKSLEPSLQATATAEDATTEFTRPSPTFSSPFHKPPTFELFDYASLNPLEDKAVLHDEQVLLVLCDTATTTQLVEVLQLEWLEVYSGVHHPHHHSRSSSTLALPHKTDMAVCTTEEKLRNVVHAQQALCKPVALHLSLLAKELASREATLATQKEQLSQLRSSITAVVATAGSFTRSGSDYASSQMSPDRAASFPLLAELEPSLALELARSTTDSAHLQKVEAPLAFCDARLRAVETLLQRAAKHRVKLLELAAGERATEEAFESGPVSRACAEYLERAEQDRSAAEAIITDYQVEMTRQLKVVRQLITYITQVRRLLSKAKHDMGVVELILSRLSLTGLRPRLMEEAEALLCRRVILRRAARRQMLLLQETEFVGLQQDLETFSQRTEVQKVLPEKVRWYLRAPLPTLLPEEDPVATLLDHALIDREEDEAQELVEKTRVCTADSSDPAKNALQISKVLLPVERLTRSLEEARASVAQYKSHVEELEEKLKMYEAADALSSPLLQDSVVKSSSMETQAGGASGKES</sequence>
<dbReference type="eggNOG" id="ENOG502SAZH">
    <property type="taxonomic scope" value="Eukaryota"/>
</dbReference>
<dbReference type="RefSeq" id="XP_010703428.1">
    <property type="nucleotide sequence ID" value="XM_010705126.1"/>
</dbReference>
<name>A0A088S2K9_LEIPA</name>
<gene>
    <name evidence="3" type="ORF">LPMP_354970</name>
</gene>
<reference evidence="3 4" key="1">
    <citation type="journal article" date="2015" name="Sci. Rep.">
        <title>The genome of Leishmania panamensis: insights into genomics of the L. (Viannia) subgenus.</title>
        <authorList>
            <person name="Llanes A."/>
            <person name="Restrepo C.M."/>
            <person name="Vecchio G.D."/>
            <person name="Anguizola F.J."/>
            <person name="Lleonart R."/>
        </authorList>
    </citation>
    <scope>NUCLEOTIDE SEQUENCE [LARGE SCALE GENOMIC DNA]</scope>
    <source>
        <strain evidence="3 4">MHOM/PA/94/PSC-1</strain>
    </source>
</reference>
<keyword evidence="1" id="KW-0175">Coiled coil</keyword>
<dbReference type="EMBL" id="CP009404">
    <property type="protein sequence ID" value="AIO02628.1"/>
    <property type="molecule type" value="Genomic_DNA"/>
</dbReference>
<keyword evidence="4" id="KW-1185">Reference proteome</keyword>
<protein>
    <submittedName>
        <fullName evidence="3">Uncharacterized protein</fullName>
    </submittedName>
</protein>
<dbReference type="GeneID" id="22579525"/>
<dbReference type="VEuPathDB" id="TriTrypDB:LPAL13_350058200"/>
<dbReference type="KEGG" id="lpan:LPMP_354970"/>
<evidence type="ECO:0000256" key="1">
    <source>
        <dbReference type="SAM" id="Coils"/>
    </source>
</evidence>
<feature type="coiled-coil region" evidence="1">
    <location>
        <begin position="543"/>
        <end position="577"/>
    </location>
</feature>
<dbReference type="Proteomes" id="UP000063063">
    <property type="component" value="Chromosome 35"/>
</dbReference>
<feature type="region of interest" description="Disordered" evidence="2">
    <location>
        <begin position="89"/>
        <end position="110"/>
    </location>
</feature>
<evidence type="ECO:0000313" key="3">
    <source>
        <dbReference type="EMBL" id="AIO02628.1"/>
    </source>
</evidence>
<dbReference type="VEuPathDB" id="TriTrypDB:LPMP_354970"/>
<accession>A0A088S2K9</accession>
<dbReference type="OrthoDB" id="273528at2759"/>
<feature type="compositionally biased region" description="Polar residues" evidence="2">
    <location>
        <begin position="101"/>
        <end position="110"/>
    </location>
</feature>
<feature type="region of interest" description="Disordered" evidence="2">
    <location>
        <begin position="585"/>
        <end position="607"/>
    </location>
</feature>
<feature type="compositionally biased region" description="Low complexity" evidence="2">
    <location>
        <begin position="90"/>
        <end position="100"/>
    </location>
</feature>
<organism evidence="3 4">
    <name type="scientific">Leishmania panamensis</name>
    <dbReference type="NCBI Taxonomy" id="5679"/>
    <lineage>
        <taxon>Eukaryota</taxon>
        <taxon>Discoba</taxon>
        <taxon>Euglenozoa</taxon>
        <taxon>Kinetoplastea</taxon>
        <taxon>Metakinetoplastina</taxon>
        <taxon>Trypanosomatida</taxon>
        <taxon>Trypanosomatidae</taxon>
        <taxon>Leishmaniinae</taxon>
        <taxon>Leishmania</taxon>
        <taxon>Leishmania guyanensis species complex</taxon>
    </lineage>
</organism>
<proteinExistence type="predicted"/>
<dbReference type="AlphaFoldDB" id="A0A088S2K9"/>
<evidence type="ECO:0000313" key="4">
    <source>
        <dbReference type="Proteomes" id="UP000063063"/>
    </source>
</evidence>